<dbReference type="Proteomes" id="UP000541444">
    <property type="component" value="Unassembled WGS sequence"/>
</dbReference>
<organism evidence="1 2">
    <name type="scientific">Kingdonia uniflora</name>
    <dbReference type="NCBI Taxonomy" id="39325"/>
    <lineage>
        <taxon>Eukaryota</taxon>
        <taxon>Viridiplantae</taxon>
        <taxon>Streptophyta</taxon>
        <taxon>Embryophyta</taxon>
        <taxon>Tracheophyta</taxon>
        <taxon>Spermatophyta</taxon>
        <taxon>Magnoliopsida</taxon>
        <taxon>Ranunculales</taxon>
        <taxon>Circaeasteraceae</taxon>
        <taxon>Kingdonia</taxon>
    </lineage>
</organism>
<keyword evidence="2" id="KW-1185">Reference proteome</keyword>
<accession>A0A7J7NZ99</accession>
<dbReference type="AlphaFoldDB" id="A0A7J7NZ99"/>
<reference evidence="1 2" key="1">
    <citation type="journal article" date="2020" name="IScience">
        <title>Genome Sequencing of the Endangered Kingdonia uniflora (Circaeasteraceae, Ranunculales) Reveals Potential Mechanisms of Evolutionary Specialization.</title>
        <authorList>
            <person name="Sun Y."/>
            <person name="Deng T."/>
            <person name="Zhang A."/>
            <person name="Moore M.J."/>
            <person name="Landis J.B."/>
            <person name="Lin N."/>
            <person name="Zhang H."/>
            <person name="Zhang X."/>
            <person name="Huang J."/>
            <person name="Zhang X."/>
            <person name="Sun H."/>
            <person name="Wang H."/>
        </authorList>
    </citation>
    <scope>NUCLEOTIDE SEQUENCE [LARGE SCALE GENOMIC DNA]</scope>
    <source>
        <strain evidence="1">TB1705</strain>
        <tissue evidence="1">Leaf</tissue>
    </source>
</reference>
<evidence type="ECO:0000313" key="1">
    <source>
        <dbReference type="EMBL" id="KAF6172264.1"/>
    </source>
</evidence>
<dbReference type="OrthoDB" id="654716at2759"/>
<comment type="caution">
    <text evidence="1">The sequence shown here is derived from an EMBL/GenBank/DDBJ whole genome shotgun (WGS) entry which is preliminary data.</text>
</comment>
<evidence type="ECO:0000313" key="2">
    <source>
        <dbReference type="Proteomes" id="UP000541444"/>
    </source>
</evidence>
<gene>
    <name evidence="1" type="ORF">GIB67_024886</name>
</gene>
<protein>
    <submittedName>
        <fullName evidence="1">Uncharacterized protein</fullName>
    </submittedName>
</protein>
<proteinExistence type="predicted"/>
<sequence>MGGNNRQRKSSSFFSICNLFKSRRTSDRYDMGWDEAVNVRKVRSSDDDKWGWVAEPDIDRKASAFISKFYESRFSDPERQTVRPV</sequence>
<name>A0A7J7NZ99_9MAGN</name>
<dbReference type="EMBL" id="JACGCM010000440">
    <property type="protein sequence ID" value="KAF6172264.1"/>
    <property type="molecule type" value="Genomic_DNA"/>
</dbReference>
<dbReference type="PANTHER" id="PTHR33511">
    <property type="entry name" value="OS06G0632400 PROTEIN"/>
    <property type="match status" value="1"/>
</dbReference>